<dbReference type="EMBL" id="LATX01000158">
    <property type="protein sequence ID" value="KTB47034.1"/>
    <property type="molecule type" value="Genomic_DNA"/>
</dbReference>
<accession>A0A0W0GEQ0</accession>
<evidence type="ECO:0000313" key="1">
    <source>
        <dbReference type="EMBL" id="KTB47034.1"/>
    </source>
</evidence>
<sequence>MSVGYPNEYEEQRITVGSKTPRGLFL</sequence>
<dbReference type="AlphaFoldDB" id="A0A0W0GEQ0"/>
<protein>
    <submittedName>
        <fullName evidence="1">Uncharacterized protein</fullName>
    </submittedName>
</protein>
<name>A0A0W0GEQ0_MONRR</name>
<comment type="caution">
    <text evidence="1">The sequence shown here is derived from an EMBL/GenBank/DDBJ whole genome shotgun (WGS) entry which is preliminary data.</text>
</comment>
<dbReference type="Proteomes" id="UP000054988">
    <property type="component" value="Unassembled WGS sequence"/>
</dbReference>
<evidence type="ECO:0000313" key="2">
    <source>
        <dbReference type="Proteomes" id="UP000054988"/>
    </source>
</evidence>
<gene>
    <name evidence="1" type="ORF">WG66_389</name>
</gene>
<proteinExistence type="predicted"/>
<reference evidence="1 2" key="1">
    <citation type="submission" date="2015-12" db="EMBL/GenBank/DDBJ databases">
        <title>Draft genome sequence of Moniliophthora roreri, the causal agent of frosty pod rot of cacao.</title>
        <authorList>
            <person name="Aime M.C."/>
            <person name="Diaz-Valderrama J.R."/>
            <person name="Kijpornyongpan T."/>
            <person name="Phillips-Mora W."/>
        </authorList>
    </citation>
    <scope>NUCLEOTIDE SEQUENCE [LARGE SCALE GENOMIC DNA]</scope>
    <source>
        <strain evidence="1 2">MCA 2952</strain>
    </source>
</reference>
<organism evidence="1 2">
    <name type="scientific">Moniliophthora roreri</name>
    <name type="common">Frosty pod rot fungus</name>
    <name type="synonym">Monilia roreri</name>
    <dbReference type="NCBI Taxonomy" id="221103"/>
    <lineage>
        <taxon>Eukaryota</taxon>
        <taxon>Fungi</taxon>
        <taxon>Dikarya</taxon>
        <taxon>Basidiomycota</taxon>
        <taxon>Agaricomycotina</taxon>
        <taxon>Agaricomycetes</taxon>
        <taxon>Agaricomycetidae</taxon>
        <taxon>Agaricales</taxon>
        <taxon>Marasmiineae</taxon>
        <taxon>Marasmiaceae</taxon>
        <taxon>Moniliophthora</taxon>
    </lineage>
</organism>